<dbReference type="Proteomes" id="UP000324781">
    <property type="component" value="Unassembled WGS sequence"/>
</dbReference>
<dbReference type="Pfam" id="PF13487">
    <property type="entry name" value="HD_5"/>
    <property type="match status" value="1"/>
</dbReference>
<protein>
    <submittedName>
        <fullName evidence="2">HDIG domain-containing protein</fullName>
    </submittedName>
</protein>
<dbReference type="SMART" id="SM00471">
    <property type="entry name" value="HDc"/>
    <property type="match status" value="1"/>
</dbReference>
<dbReference type="OrthoDB" id="9804747at2"/>
<keyword evidence="3" id="KW-1185">Reference proteome</keyword>
<name>A0A1M6EA17_9FIRM</name>
<dbReference type="PROSITE" id="PS51832">
    <property type="entry name" value="HD_GYP"/>
    <property type="match status" value="1"/>
</dbReference>
<dbReference type="NCBIfam" id="TIGR00277">
    <property type="entry name" value="HDIG"/>
    <property type="match status" value="1"/>
</dbReference>
<gene>
    <name evidence="2" type="ORF">SAMN05444373_101129</name>
</gene>
<proteinExistence type="predicted"/>
<dbReference type="InterPro" id="IPR037522">
    <property type="entry name" value="HD_GYP_dom"/>
</dbReference>
<dbReference type="PANTHER" id="PTHR43155:SF2">
    <property type="entry name" value="CYCLIC DI-GMP PHOSPHODIESTERASE PA4108"/>
    <property type="match status" value="1"/>
</dbReference>
<dbReference type="AlphaFoldDB" id="A0A1M6EA17"/>
<evidence type="ECO:0000313" key="3">
    <source>
        <dbReference type="Proteomes" id="UP000324781"/>
    </source>
</evidence>
<feature type="domain" description="HD-GYP" evidence="1">
    <location>
        <begin position="102"/>
        <end position="298"/>
    </location>
</feature>
<dbReference type="EMBL" id="FQZP01000011">
    <property type="protein sequence ID" value="SHI82209.1"/>
    <property type="molecule type" value="Genomic_DNA"/>
</dbReference>
<evidence type="ECO:0000259" key="1">
    <source>
        <dbReference type="PROSITE" id="PS51832"/>
    </source>
</evidence>
<dbReference type="InterPro" id="IPR003607">
    <property type="entry name" value="HD/PDEase_dom"/>
</dbReference>
<organism evidence="2 3">
    <name type="scientific">Thermoclostridium caenicola</name>
    <dbReference type="NCBI Taxonomy" id="659425"/>
    <lineage>
        <taxon>Bacteria</taxon>
        <taxon>Bacillati</taxon>
        <taxon>Bacillota</taxon>
        <taxon>Clostridia</taxon>
        <taxon>Eubacteriales</taxon>
        <taxon>Oscillospiraceae</taxon>
        <taxon>Thermoclostridium</taxon>
    </lineage>
</organism>
<dbReference type="InterPro" id="IPR006675">
    <property type="entry name" value="HDIG_dom"/>
</dbReference>
<dbReference type="RefSeq" id="WP_149678238.1">
    <property type="nucleotide sequence ID" value="NZ_FQZP01000011.1"/>
</dbReference>
<dbReference type="CDD" id="cd00077">
    <property type="entry name" value="HDc"/>
    <property type="match status" value="1"/>
</dbReference>
<sequence>MQKISISRLKPGMKLAKDVIANDGRILLLKGFIIKPRYIQRLKAYKVSHVYVEDELVPVRQIDEELIYEDVFCNIKSVMEHARLEKPLDLQALRETVYELVRQILNDDTVFMALTGIRDIDNYTFLHSVDVCIYSVITAKALHMPLDEIRELAFAAILHDIGKCRIPLEILNKPGKLTDEEYFIIKNHTIYGMEITKNTPNLSARIPKVICQHHEKWDGTGYPVGLKSFDIDRMARIISIADVYDALTANRVYRKRRMPHEAAEYLMAQTGQHFDPYILQTFINNIAIYPENLIVMLNTGEIARVLSSRRGLLSMRPVVSVITRKDGPPILNPYVLDLQQNPTVFIVDIIS</sequence>
<reference evidence="2 3" key="1">
    <citation type="submission" date="2016-11" db="EMBL/GenBank/DDBJ databases">
        <authorList>
            <person name="Varghese N."/>
            <person name="Submissions S."/>
        </authorList>
    </citation>
    <scope>NUCLEOTIDE SEQUENCE [LARGE SCALE GENOMIC DNA]</scope>
    <source>
        <strain evidence="2 3">DSM 19027</strain>
    </source>
</reference>
<evidence type="ECO:0000313" key="2">
    <source>
        <dbReference type="EMBL" id="SHI82209.1"/>
    </source>
</evidence>
<dbReference type="Gene3D" id="1.10.3210.10">
    <property type="entry name" value="Hypothetical protein af1432"/>
    <property type="match status" value="1"/>
</dbReference>
<accession>A0A1M6EA17</accession>
<dbReference type="SUPFAM" id="SSF109604">
    <property type="entry name" value="HD-domain/PDEase-like"/>
    <property type="match status" value="1"/>
</dbReference>
<dbReference type="PANTHER" id="PTHR43155">
    <property type="entry name" value="CYCLIC DI-GMP PHOSPHODIESTERASE PA4108-RELATED"/>
    <property type="match status" value="1"/>
</dbReference>